<accession>A0AAX6DGZ5</accession>
<evidence type="ECO:0000313" key="3">
    <source>
        <dbReference type="EMBL" id="KAJ6791047.1"/>
    </source>
</evidence>
<dbReference type="EMBL" id="JANAVB010044814">
    <property type="protein sequence ID" value="KAJ6791047.1"/>
    <property type="molecule type" value="Genomic_DNA"/>
</dbReference>
<feature type="signal peptide" evidence="1">
    <location>
        <begin position="1"/>
        <end position="22"/>
    </location>
</feature>
<dbReference type="FunFam" id="3.40.50.1820:FF:000188">
    <property type="entry name" value="putative lipase ROG1 isoform X1"/>
    <property type="match status" value="1"/>
</dbReference>
<reference evidence="3" key="1">
    <citation type="journal article" date="2023" name="GigaByte">
        <title>Genome assembly of the bearded iris, Iris pallida Lam.</title>
        <authorList>
            <person name="Bruccoleri R.E."/>
            <person name="Oakeley E.J."/>
            <person name="Faust A.M.E."/>
            <person name="Altorfer M."/>
            <person name="Dessus-Babus S."/>
            <person name="Burckhardt D."/>
            <person name="Oertli M."/>
            <person name="Naumann U."/>
            <person name="Petersen F."/>
            <person name="Wong J."/>
        </authorList>
    </citation>
    <scope>NUCLEOTIDE SEQUENCE</scope>
    <source>
        <strain evidence="3">GSM-AAB239-AS_SAM_17_03QT</strain>
    </source>
</reference>
<sequence length="364" mass="39848">MLHVYLFLLCLPLLFFLDPLYRKLISFLTSAAATIVRSKESTDVGVVVSRTKYESSNGGSVDVDVSSSSTADHLVILVHGILGCAANWKYVANQFVRTLPDKVTIHSSESNMFRLTLDGVDVMGERLAAEVIEVVNRRPEVKRISFVAHSVGGLVSRYAIGRLYRPPRQNAEDNPSGVDNDGNSKGTICGLEPVNFITFASPHLGSRGNGQVPFLFGVPAIEKVASYISHWIFGRTGTQLFLVDDIGQGKPPLLLQMVEDCGELHFMSGLQSFKRRVAYSNVGYDHIVGWRTSSIRRQSELPKWEESITGKYPHVVYEEFSKGDAAETSANVSLEVVNGDTIEGKEASDCPPKIIVGKGGCKLP</sequence>
<dbReference type="InterPro" id="IPR007751">
    <property type="entry name" value="DUF676_lipase-like"/>
</dbReference>
<name>A0AAX6DGZ5_IRIPA</name>
<evidence type="ECO:0000256" key="1">
    <source>
        <dbReference type="SAM" id="SignalP"/>
    </source>
</evidence>
<dbReference type="Proteomes" id="UP001140949">
    <property type="component" value="Unassembled WGS sequence"/>
</dbReference>
<organism evidence="3 4">
    <name type="scientific">Iris pallida</name>
    <name type="common">Sweet iris</name>
    <dbReference type="NCBI Taxonomy" id="29817"/>
    <lineage>
        <taxon>Eukaryota</taxon>
        <taxon>Viridiplantae</taxon>
        <taxon>Streptophyta</taxon>
        <taxon>Embryophyta</taxon>
        <taxon>Tracheophyta</taxon>
        <taxon>Spermatophyta</taxon>
        <taxon>Magnoliopsida</taxon>
        <taxon>Liliopsida</taxon>
        <taxon>Asparagales</taxon>
        <taxon>Iridaceae</taxon>
        <taxon>Iridoideae</taxon>
        <taxon>Irideae</taxon>
        <taxon>Iris</taxon>
    </lineage>
</organism>
<reference evidence="3" key="2">
    <citation type="submission" date="2023-04" db="EMBL/GenBank/DDBJ databases">
        <authorList>
            <person name="Bruccoleri R.E."/>
            <person name="Oakeley E.J."/>
            <person name="Faust A.-M."/>
            <person name="Dessus-Babus S."/>
            <person name="Altorfer M."/>
            <person name="Burckhardt D."/>
            <person name="Oertli M."/>
            <person name="Naumann U."/>
            <person name="Petersen F."/>
            <person name="Wong J."/>
        </authorList>
    </citation>
    <scope>NUCLEOTIDE SEQUENCE</scope>
    <source>
        <strain evidence="3">GSM-AAB239-AS_SAM_17_03QT</strain>
        <tissue evidence="3">Leaf</tissue>
    </source>
</reference>
<dbReference type="Pfam" id="PF05057">
    <property type="entry name" value="DUF676"/>
    <property type="match status" value="1"/>
</dbReference>
<feature type="domain" description="DUF676" evidence="2">
    <location>
        <begin position="69"/>
        <end position="292"/>
    </location>
</feature>
<dbReference type="Gene3D" id="3.40.50.1820">
    <property type="entry name" value="alpha/beta hydrolase"/>
    <property type="match status" value="1"/>
</dbReference>
<evidence type="ECO:0000259" key="2">
    <source>
        <dbReference type="Pfam" id="PF05057"/>
    </source>
</evidence>
<dbReference type="SUPFAM" id="SSF53474">
    <property type="entry name" value="alpha/beta-Hydrolases"/>
    <property type="match status" value="1"/>
</dbReference>
<gene>
    <name evidence="3" type="ORF">M6B38_247020</name>
</gene>
<keyword evidence="1" id="KW-0732">Signal</keyword>
<dbReference type="InterPro" id="IPR029058">
    <property type="entry name" value="AB_hydrolase_fold"/>
</dbReference>
<feature type="chain" id="PRO_5043859006" evidence="1">
    <location>
        <begin position="23"/>
        <end position="364"/>
    </location>
</feature>
<dbReference type="PANTHER" id="PTHR12482:SF14">
    <property type="entry name" value="LIPASE YOR059C ISOFORM X1"/>
    <property type="match status" value="1"/>
</dbReference>
<proteinExistence type="predicted"/>
<comment type="caution">
    <text evidence="3">The sequence shown here is derived from an EMBL/GenBank/DDBJ whole genome shotgun (WGS) entry which is preliminary data.</text>
</comment>
<dbReference type="InterPro" id="IPR044294">
    <property type="entry name" value="Lipase-like"/>
</dbReference>
<keyword evidence="4" id="KW-1185">Reference proteome</keyword>
<dbReference type="AlphaFoldDB" id="A0AAX6DGZ5"/>
<evidence type="ECO:0000313" key="4">
    <source>
        <dbReference type="Proteomes" id="UP001140949"/>
    </source>
</evidence>
<dbReference type="PANTHER" id="PTHR12482">
    <property type="entry name" value="LIPASE ROG1-RELATED-RELATED"/>
    <property type="match status" value="1"/>
</dbReference>
<protein>
    <submittedName>
        <fullName evidence="3">Lipase</fullName>
    </submittedName>
</protein>